<dbReference type="Gene3D" id="6.10.140.730">
    <property type="match status" value="1"/>
</dbReference>
<dbReference type="Pfam" id="PF25919">
    <property type="entry name" value="BSH_CusB"/>
    <property type="match status" value="1"/>
</dbReference>
<evidence type="ECO:0000259" key="9">
    <source>
        <dbReference type="Pfam" id="PF25954"/>
    </source>
</evidence>
<dbReference type="InterPro" id="IPR058792">
    <property type="entry name" value="Beta-barrel_RND_2"/>
</dbReference>
<dbReference type="InterPro" id="IPR058649">
    <property type="entry name" value="CzcB_C"/>
</dbReference>
<dbReference type="Gene3D" id="2.40.30.170">
    <property type="match status" value="1"/>
</dbReference>
<keyword evidence="2" id="KW-0813">Transport</keyword>
<feature type="domain" description="Heavy metal binding" evidence="6">
    <location>
        <begin position="47"/>
        <end position="73"/>
    </location>
</feature>
<dbReference type="Pfam" id="PF25869">
    <property type="entry name" value="3HB_CusB"/>
    <property type="match status" value="1"/>
</dbReference>
<comment type="similarity">
    <text evidence="1">Belongs to the membrane fusion protein (MFP) (TC 8.A.1) family.</text>
</comment>
<dbReference type="NCBIfam" id="TIGR01730">
    <property type="entry name" value="RND_mfp"/>
    <property type="match status" value="1"/>
</dbReference>
<proteinExistence type="inferred from homology"/>
<keyword evidence="4" id="KW-1133">Transmembrane helix</keyword>
<dbReference type="InterPro" id="IPR051909">
    <property type="entry name" value="MFP_Cation_Efflux"/>
</dbReference>
<dbReference type="InterPro" id="IPR006143">
    <property type="entry name" value="RND_pump_MFP"/>
</dbReference>
<feature type="domain" description="CusB-like beta-barrel" evidence="9">
    <location>
        <begin position="249"/>
        <end position="325"/>
    </location>
</feature>
<dbReference type="RefSeq" id="WP_266014311.1">
    <property type="nucleotide sequence ID" value="NZ_JAPFQP010000004.1"/>
</dbReference>
<evidence type="ECO:0000256" key="4">
    <source>
        <dbReference type="SAM" id="Phobius"/>
    </source>
</evidence>
<evidence type="ECO:0000256" key="2">
    <source>
        <dbReference type="ARBA" id="ARBA00022448"/>
    </source>
</evidence>
<organism evidence="11 12">
    <name type="scientific">Lentiprolixibacter aurantiacus</name>
    <dbReference type="NCBI Taxonomy" id="2993939"/>
    <lineage>
        <taxon>Bacteria</taxon>
        <taxon>Pseudomonadati</taxon>
        <taxon>Bacteroidota</taxon>
        <taxon>Flavobacteriia</taxon>
        <taxon>Flavobacteriales</taxon>
        <taxon>Flavobacteriaceae</taxon>
        <taxon>Lentiprolixibacter</taxon>
    </lineage>
</organism>
<dbReference type="Proteomes" id="UP001207116">
    <property type="component" value="Unassembled WGS sequence"/>
</dbReference>
<dbReference type="AlphaFoldDB" id="A0AAE3MN95"/>
<dbReference type="PANTHER" id="PTHR30097:SF4">
    <property type="entry name" value="SLR6042 PROTEIN"/>
    <property type="match status" value="1"/>
</dbReference>
<dbReference type="Gene3D" id="2.40.420.20">
    <property type="match status" value="1"/>
</dbReference>
<evidence type="ECO:0000313" key="11">
    <source>
        <dbReference type="EMBL" id="MCX2720338.1"/>
    </source>
</evidence>
<gene>
    <name evidence="11" type="ORF">OO016_12050</name>
</gene>
<comment type="caution">
    <text evidence="11">The sequence shown here is derived from an EMBL/GenBank/DDBJ whole genome shotgun (WGS) entry which is preliminary data.</text>
</comment>
<feature type="domain" description="CzcB-like C-terminal circularly permuted SH3-like" evidence="10">
    <location>
        <begin position="336"/>
        <end position="397"/>
    </location>
</feature>
<dbReference type="GO" id="GO:0030288">
    <property type="term" value="C:outer membrane-bounded periplasmic space"/>
    <property type="evidence" value="ECO:0007669"/>
    <property type="project" value="TreeGrafter"/>
</dbReference>
<name>A0AAE3MN95_9FLAO</name>
<evidence type="ECO:0000259" key="5">
    <source>
        <dbReference type="Pfam" id="PF11827"/>
    </source>
</evidence>
<keyword evidence="4" id="KW-0472">Membrane</keyword>
<feature type="region of interest" description="Disordered" evidence="3">
    <location>
        <begin position="406"/>
        <end position="430"/>
    </location>
</feature>
<dbReference type="EMBL" id="JAPFQP010000004">
    <property type="protein sequence ID" value="MCX2720338.1"/>
    <property type="molecule type" value="Genomic_DNA"/>
</dbReference>
<dbReference type="SUPFAM" id="SSF111369">
    <property type="entry name" value="HlyD-like secretion proteins"/>
    <property type="match status" value="1"/>
</dbReference>
<sequence length="580" mass="63325">MRKNTLYIIIAAIAGLLLGYLFFGGSDSSSTSGQSHDHNSEAADHMWTCSMHPQIMQPEAGDCPICGMDLIPAETGSEGVGPDQITMTENAMALANVETTVVGSGDFGSGDAIVLSGTIAVNEEAMAVQASYFDGRLEKLNVNYEGQQVRKGQLLATIFAPELVAAQQELLTAASQKESQPKLYQAVRNKLKFWKLTDEQINGIENSGKVHEFFPVYATVSGTVSEVMSAEGDYIKQGQPIARVISLSSVWAEFDAYENQISQIKEGREISITTKAYPDQNFEGQVSFISPVLDNATRTFTVRAILNNQKGLFKPGMFVNGQIRSGVQSDGDQKLFVPVSAVMWTGERSLVYVKARAELPVFEMRAVTLGERIGESYTIASGLQAGEEVVTNGTFTVDAAAQLQGKKSMMNPEGASSVTGHEHHSEMQPDQSMEMDLPESFQKGFIGLLPSYLKMKDAFVASDARAIAGEASALGNKMNNLDDSSLGKMEKEYFRESVRLIEKISGSAGLKEQRAYFVNLNERLITLASHMQLNSTFYVQQCPMANNNKGAIWLSAEEKIRNPYYGDEMLTCGKVEQVLN</sequence>
<dbReference type="GO" id="GO:0015679">
    <property type="term" value="P:plasma membrane copper ion transport"/>
    <property type="evidence" value="ECO:0007669"/>
    <property type="project" value="TreeGrafter"/>
</dbReference>
<dbReference type="Pfam" id="PF25975">
    <property type="entry name" value="CzcB_C"/>
    <property type="match status" value="1"/>
</dbReference>
<reference evidence="11" key="1">
    <citation type="submission" date="2022-11" db="EMBL/GenBank/DDBJ databases">
        <title>The characterization of three novel Bacteroidetes species and genomic analysis of their roles in tidal elemental geochemical cycles.</title>
        <authorList>
            <person name="Ma K.-J."/>
        </authorList>
    </citation>
    <scope>NUCLEOTIDE SEQUENCE</scope>
    <source>
        <strain evidence="11">M415</strain>
    </source>
</reference>
<dbReference type="Pfam" id="PF25954">
    <property type="entry name" value="Beta-barrel_RND_2"/>
    <property type="match status" value="1"/>
</dbReference>
<keyword evidence="12" id="KW-1185">Reference proteome</keyword>
<dbReference type="GO" id="GO:0016020">
    <property type="term" value="C:membrane"/>
    <property type="evidence" value="ECO:0007669"/>
    <property type="project" value="InterPro"/>
</dbReference>
<dbReference type="InterPro" id="IPR058791">
    <property type="entry name" value="3HB_CusB"/>
</dbReference>
<evidence type="ECO:0000313" key="12">
    <source>
        <dbReference type="Proteomes" id="UP001207116"/>
    </source>
</evidence>
<dbReference type="FunFam" id="2.40.30.170:FF:000010">
    <property type="entry name" value="Efflux RND transporter periplasmic adaptor subunit"/>
    <property type="match status" value="1"/>
</dbReference>
<evidence type="ECO:0000259" key="10">
    <source>
        <dbReference type="Pfam" id="PF25975"/>
    </source>
</evidence>
<protein>
    <submittedName>
        <fullName evidence="11">Efflux RND transporter periplasmic adaptor subunit</fullName>
    </submittedName>
</protein>
<dbReference type="GO" id="GO:0022857">
    <property type="term" value="F:transmembrane transporter activity"/>
    <property type="evidence" value="ECO:0007669"/>
    <property type="project" value="InterPro"/>
</dbReference>
<accession>A0AAE3MN95</accession>
<keyword evidence="4" id="KW-0812">Transmembrane</keyword>
<dbReference type="GO" id="GO:0046914">
    <property type="term" value="F:transition metal ion binding"/>
    <property type="evidence" value="ECO:0007669"/>
    <property type="project" value="TreeGrafter"/>
</dbReference>
<dbReference type="Pfam" id="PF19335">
    <property type="entry name" value="HMBD"/>
    <property type="match status" value="1"/>
</dbReference>
<dbReference type="InterPro" id="IPR058790">
    <property type="entry name" value="BSH_CusB"/>
</dbReference>
<feature type="transmembrane region" description="Helical" evidence="4">
    <location>
        <begin position="5"/>
        <end position="23"/>
    </location>
</feature>
<feature type="domain" description="CusB-like barrel-sandwich hybrid" evidence="8">
    <location>
        <begin position="132"/>
        <end position="244"/>
    </location>
</feature>
<evidence type="ECO:0000256" key="1">
    <source>
        <dbReference type="ARBA" id="ARBA00009477"/>
    </source>
</evidence>
<feature type="domain" description="DUF3347" evidence="5">
    <location>
        <begin position="449"/>
        <end position="535"/>
    </location>
</feature>
<dbReference type="InterPro" id="IPR045800">
    <property type="entry name" value="HMBD"/>
</dbReference>
<evidence type="ECO:0000259" key="6">
    <source>
        <dbReference type="Pfam" id="PF19335"/>
    </source>
</evidence>
<dbReference type="GO" id="GO:0060003">
    <property type="term" value="P:copper ion export"/>
    <property type="evidence" value="ECO:0007669"/>
    <property type="project" value="TreeGrafter"/>
</dbReference>
<dbReference type="PANTHER" id="PTHR30097">
    <property type="entry name" value="CATION EFFLUX SYSTEM PROTEIN CUSB"/>
    <property type="match status" value="1"/>
</dbReference>
<evidence type="ECO:0000256" key="3">
    <source>
        <dbReference type="SAM" id="MobiDB-lite"/>
    </source>
</evidence>
<evidence type="ECO:0000259" key="7">
    <source>
        <dbReference type="Pfam" id="PF25869"/>
    </source>
</evidence>
<feature type="domain" description="CusB-like three alpha-helical bundle" evidence="7">
    <location>
        <begin position="162"/>
        <end position="211"/>
    </location>
</feature>
<evidence type="ECO:0000259" key="8">
    <source>
        <dbReference type="Pfam" id="PF25919"/>
    </source>
</evidence>
<dbReference type="InterPro" id="IPR021782">
    <property type="entry name" value="DUF3347"/>
</dbReference>
<dbReference type="Pfam" id="PF11827">
    <property type="entry name" value="DUF3347"/>
    <property type="match status" value="1"/>
</dbReference>